<organism evidence="1 2">
    <name type="scientific">Gilliamella apis</name>
    <dbReference type="NCBI Taxonomy" id="1970738"/>
    <lineage>
        <taxon>Bacteria</taxon>
        <taxon>Pseudomonadati</taxon>
        <taxon>Pseudomonadota</taxon>
        <taxon>Gammaproteobacteria</taxon>
        <taxon>Orbales</taxon>
        <taxon>Orbaceae</taxon>
        <taxon>Gilliamella</taxon>
    </lineage>
</organism>
<evidence type="ECO:0000313" key="2">
    <source>
        <dbReference type="Proteomes" id="UP000194968"/>
    </source>
</evidence>
<gene>
    <name evidence="1" type="ORF">B6D06_09635</name>
</gene>
<evidence type="ECO:0000313" key="1">
    <source>
        <dbReference type="EMBL" id="OTQ48423.1"/>
    </source>
</evidence>
<dbReference type="Proteomes" id="UP000194968">
    <property type="component" value="Unassembled WGS sequence"/>
</dbReference>
<reference evidence="1 2" key="1">
    <citation type="submission" date="2017-03" db="EMBL/GenBank/DDBJ databases">
        <title>Comparative genomics of honeybee gut symbionts reveal geographically distinct and subgroup specific antibiotic resistance.</title>
        <authorList>
            <person name="Ludvigsen J."/>
            <person name="Porcellato D."/>
            <person name="Labee-Lund T.M."/>
            <person name="Amdam G.V."/>
            <person name="Rudi K."/>
        </authorList>
    </citation>
    <scope>NUCLEOTIDE SEQUENCE [LARGE SCALE GENOMIC DNA]</scope>
    <source>
        <strain evidence="1 2">A-4-12</strain>
    </source>
</reference>
<proteinExistence type="predicted"/>
<protein>
    <submittedName>
        <fullName evidence="1">Uncharacterized protein</fullName>
    </submittedName>
</protein>
<comment type="caution">
    <text evidence="1">The sequence shown here is derived from an EMBL/GenBank/DDBJ whole genome shotgun (WGS) entry which is preliminary data.</text>
</comment>
<accession>A0A242NSC8</accession>
<dbReference type="AlphaFoldDB" id="A0A242NSC8"/>
<dbReference type="RefSeq" id="WP_086320977.1">
    <property type="nucleotide sequence ID" value="NZ_NASD01000004.1"/>
</dbReference>
<dbReference type="EMBL" id="NASK01000102">
    <property type="protein sequence ID" value="OTQ48423.1"/>
    <property type="molecule type" value="Genomic_DNA"/>
</dbReference>
<sequence>MLLLSFSSQSLTARTTHIIHGNAPYLTFDGGQTRVTDTTKLLGIILSDGRTFTANNNSSITPIILPNLGETLANVDMLVPIGADSISLTSIIGSPYNYWGDDDGDGQENNGISATGYLSLTITDKDNQTVSRNSTLDICRAPYKITLTSNDGILSTQYGVPSSSHFAGSHATYYINPNESSKVCFVAPILFPGSNTEVNGIDFRGPPSIWLANKGFIPQSTTLSTYNLNFPTTGMHDLYFDLDIGGARVLTWDSVERGGITATLIPDSTGSRVTVKLTGPSAKDFQLNSDLPGSVAKPVLPQTFELVGKDRQGNPLIKYGFQLKQWYVHRGANNYYTYPSTLSWCSNIGYRLPQIKDLTNAICAGPWWDEECQGSVSATPSSNGNNFQRVIGGGFFSEWGQMDKYISSFYDNHNYWTIDFVETDRLSHFSVHSNNGHIARHKNEVVLRGMCTTP</sequence>
<name>A0A242NSC8_9GAMM</name>
<dbReference type="OrthoDB" id="7065811at2"/>